<sequence length="205" mass="21750">MAVDDPLARDEELTCGRLLSQVWDQALQPSPVQDPHTTTCPFCREAVASLATLKAATRALRGRAPARLQALTDRVMTVVNAEVRLGRLLPLADPDRDLRIAESAAAKVLRRAADDIPGVKAATCRLTPAEDDDGTKRVAVTLTVVAGLDRPLPNRIDEVRRSVLYAAERTIGLRVAAVDVTATDLLDPSPPTGPTGSGPHTPGGT</sequence>
<comment type="caution">
    <text evidence="2">The sequence shown here is derived from an EMBL/GenBank/DDBJ whole genome shotgun (WGS) entry which is preliminary data.</text>
</comment>
<organism evidence="2 3">
    <name type="scientific">Streptomyces sp. 900105245</name>
    <dbReference type="NCBI Taxonomy" id="3154379"/>
    <lineage>
        <taxon>Bacteria</taxon>
        <taxon>Bacillati</taxon>
        <taxon>Actinomycetota</taxon>
        <taxon>Actinomycetes</taxon>
        <taxon>Kitasatosporales</taxon>
        <taxon>Streptomycetaceae</taxon>
        <taxon>Streptomyces</taxon>
    </lineage>
</organism>
<protein>
    <recommendedName>
        <fullName evidence="4">Asp23/Gls24 family envelope stress response protein</fullName>
    </recommendedName>
</protein>
<feature type="region of interest" description="Disordered" evidence="1">
    <location>
        <begin position="184"/>
        <end position="205"/>
    </location>
</feature>
<gene>
    <name evidence="2" type="ORF">ABT272_40305</name>
</gene>
<evidence type="ECO:0000313" key="2">
    <source>
        <dbReference type="EMBL" id="MER6433901.1"/>
    </source>
</evidence>
<evidence type="ECO:0008006" key="4">
    <source>
        <dbReference type="Google" id="ProtNLM"/>
    </source>
</evidence>
<dbReference type="RefSeq" id="WP_352065862.1">
    <property type="nucleotide sequence ID" value="NZ_JBEPAZ010000074.1"/>
</dbReference>
<keyword evidence="3" id="KW-1185">Reference proteome</keyword>
<name>A0ABV1UK23_9ACTN</name>
<proteinExistence type="predicted"/>
<evidence type="ECO:0000313" key="3">
    <source>
        <dbReference type="Proteomes" id="UP001470023"/>
    </source>
</evidence>
<dbReference type="EMBL" id="JBEPAZ010000074">
    <property type="protein sequence ID" value="MER6433901.1"/>
    <property type="molecule type" value="Genomic_DNA"/>
</dbReference>
<reference evidence="2 3" key="1">
    <citation type="submission" date="2024-06" db="EMBL/GenBank/DDBJ databases">
        <title>The Natural Products Discovery Center: Release of the First 8490 Sequenced Strains for Exploring Actinobacteria Biosynthetic Diversity.</title>
        <authorList>
            <person name="Kalkreuter E."/>
            <person name="Kautsar S.A."/>
            <person name="Yang D."/>
            <person name="Bader C.D."/>
            <person name="Teijaro C.N."/>
            <person name="Fluegel L."/>
            <person name="Davis C.M."/>
            <person name="Simpson J.R."/>
            <person name="Lauterbach L."/>
            <person name="Steele A.D."/>
            <person name="Gui C."/>
            <person name="Meng S."/>
            <person name="Li G."/>
            <person name="Viehrig K."/>
            <person name="Ye F."/>
            <person name="Su P."/>
            <person name="Kiefer A.F."/>
            <person name="Nichols A."/>
            <person name="Cepeda A.J."/>
            <person name="Yan W."/>
            <person name="Fan B."/>
            <person name="Jiang Y."/>
            <person name="Adhikari A."/>
            <person name="Zheng C.-J."/>
            <person name="Schuster L."/>
            <person name="Cowan T.M."/>
            <person name="Smanski M.J."/>
            <person name="Chevrette M.G."/>
            <person name="De Carvalho L.P.S."/>
            <person name="Shen B."/>
        </authorList>
    </citation>
    <scope>NUCLEOTIDE SEQUENCE [LARGE SCALE GENOMIC DNA]</scope>
    <source>
        <strain evidence="2 3">NPDC001166</strain>
    </source>
</reference>
<evidence type="ECO:0000256" key="1">
    <source>
        <dbReference type="SAM" id="MobiDB-lite"/>
    </source>
</evidence>
<dbReference type="Proteomes" id="UP001470023">
    <property type="component" value="Unassembled WGS sequence"/>
</dbReference>
<accession>A0ABV1UK23</accession>